<name>A0A7S4RBR7_9DINO</name>
<proteinExistence type="predicted"/>
<reference evidence="2" key="1">
    <citation type="submission" date="2021-01" db="EMBL/GenBank/DDBJ databases">
        <authorList>
            <person name="Corre E."/>
            <person name="Pelletier E."/>
            <person name="Niang G."/>
            <person name="Scheremetjew M."/>
            <person name="Finn R."/>
            <person name="Kale V."/>
            <person name="Holt S."/>
            <person name="Cochrane G."/>
            <person name="Meng A."/>
            <person name="Brown T."/>
            <person name="Cohen L."/>
        </authorList>
    </citation>
    <scope>NUCLEOTIDE SEQUENCE</scope>
    <source>
        <strain evidence="2">CCMP3105</strain>
    </source>
</reference>
<dbReference type="AlphaFoldDB" id="A0A7S4RBR7"/>
<protein>
    <submittedName>
        <fullName evidence="2">Uncharacterized protein</fullName>
    </submittedName>
</protein>
<sequence>MHARSGVNEQAHVHFGAKRTHTSRRARMRANAHVRVALLFCVFLAPPHADRRVCGGREGGGGHAHSQGDPQLSPRWRHGSGPCAAVGGACACCLRGGVSRLGISNGAPSLYGQ</sequence>
<gene>
    <name evidence="2" type="ORF">AMON00008_LOCUS33119</name>
</gene>
<evidence type="ECO:0000313" key="2">
    <source>
        <dbReference type="EMBL" id="CAE4609554.1"/>
    </source>
</evidence>
<organism evidence="2">
    <name type="scientific">Alexandrium monilatum</name>
    <dbReference type="NCBI Taxonomy" id="311494"/>
    <lineage>
        <taxon>Eukaryota</taxon>
        <taxon>Sar</taxon>
        <taxon>Alveolata</taxon>
        <taxon>Dinophyceae</taxon>
        <taxon>Gonyaulacales</taxon>
        <taxon>Pyrocystaceae</taxon>
        <taxon>Alexandrium</taxon>
    </lineage>
</organism>
<feature type="region of interest" description="Disordered" evidence="1">
    <location>
        <begin position="54"/>
        <end position="78"/>
    </location>
</feature>
<dbReference type="EMBL" id="HBNR01047519">
    <property type="protein sequence ID" value="CAE4609554.1"/>
    <property type="molecule type" value="Transcribed_RNA"/>
</dbReference>
<accession>A0A7S4RBR7</accession>
<evidence type="ECO:0000256" key="1">
    <source>
        <dbReference type="SAM" id="MobiDB-lite"/>
    </source>
</evidence>